<evidence type="ECO:0000256" key="3">
    <source>
        <dbReference type="SAM" id="MobiDB-lite"/>
    </source>
</evidence>
<dbReference type="STRING" id="312017.I7LT51"/>
<evidence type="ECO:0000313" key="5">
    <source>
        <dbReference type="EMBL" id="EAR84330.2"/>
    </source>
</evidence>
<dbReference type="eggNOG" id="KOG0698">
    <property type="taxonomic scope" value="Eukaryota"/>
</dbReference>
<comment type="subcellular location">
    <subcellularLocation>
        <location evidence="1">Membrane</location>
    </subcellularLocation>
</comment>
<dbReference type="GO" id="GO:0004722">
    <property type="term" value="F:protein serine/threonine phosphatase activity"/>
    <property type="evidence" value="ECO:0007669"/>
    <property type="project" value="InterPro"/>
</dbReference>
<keyword evidence="6" id="KW-1185">Reference proteome</keyword>
<feature type="region of interest" description="Disordered" evidence="3">
    <location>
        <begin position="783"/>
        <end position="814"/>
    </location>
</feature>
<proteinExistence type="predicted"/>
<dbReference type="OrthoDB" id="10264738at2759"/>
<sequence length="1192" mass="137042">MSSNQLNNKLMMLVSNGNNHINSQINNANIQAFEKRNKSTEKMREQSNSRGDIYQNQLVSPFQNSISNKANQRQRNASSGNKTQNRSNQNSQQVIQFNHLRANSHNDMQHARKTLNSNAMQNYSSKSPIVLDSQVFNIQQRNEFQDDIKRVMNGQINTNLGQTSNGLANGQKNIKKTYQQIKGNMQISNNNSMNGNGNNATSTSSQMQQQNMANQYQNQQNHSQNTSQNQNNILSLLNEYANQSQQNSQNQQISNNNGNSFHAINSNQAQENATNSEIKNSQKAQINSQVDLNDMKKSLSDIKLPKLSSQLKKQLKPGVIQNEQPRSQSTQPQREQYQNISKSKNNEIQNGNIIMQTEASALQNESVGSSQILNKISQTYDIQQKMITDIENIDYQNGKVYGYQKQAQQQMMSHQLNADTLQNNQKRPTQSAIYKQLQQSKYNNRQGENNSQTHQNILKQSFQISLPVKMQIEKQLQQQKQSSTIQANENRNGKTNELNEEKQNTIEIVGLNQQQKQLIQKNKSNLVAQSVDANFKNYLKNSKKKNITPDPMRMSVDSIYSNLNAAKIQSENEHIDAKTLQSTLNQFRVRSQTPNSNIRSTNQNQPTNAKKTHTPISSSYQQNDFNSAMNNAYNMANQNTNENINQNNQKQQKQQSNSNIKQNQYSYTNNSTINQMNNQQAQQQKQQQQQNQYQQQQQQQFQQQQQQQQQYHQQQQPVQQINNYEYNLNFNSIPDNQNFRHKTPIKLKLNNNSLIKIQKVPITDQKEYLENQNLMNSKLASQANNNSSNFQNANDKSSSRQSDSTNEDIQGSKSKLQKNNYIAEPENNQSQQGQENNSSQRNSQTNQNKFQINFQKTPDQQQRKGQVISLQQSQQQQYQQIQKQTLQNVLNKKFDNTSQNKNPIRKYQHKTKAGCNYNGPKTNQDNFIIYTNLNNKQDRYIFAVCDGHGVYGHLCSSFIRRILPKKIEEALAREINNLENDFIENSLNLAFLQCSKELLESNIDCTFSGSTCVLLLIIGNKIWSANAGDSRAIICSSYDKQNWDLKPLSRDHKPDDPEEYKRIMQRGGRVETYRDEYNNPLGPYRVWLRDENIPGLAMARSFGDVIASQVGVTCEPEVLPFEIQESDRFIILASDGVWEFISNEDVMNHVIPYYKLDDTEQGCQKLVKESTTQWKLNDEVVDDITCILIFLS</sequence>
<feature type="region of interest" description="Disordered" evidence="3">
    <location>
        <begin position="242"/>
        <end position="263"/>
    </location>
</feature>
<organism evidence="5 6">
    <name type="scientific">Tetrahymena thermophila (strain SB210)</name>
    <dbReference type="NCBI Taxonomy" id="312017"/>
    <lineage>
        <taxon>Eukaryota</taxon>
        <taxon>Sar</taxon>
        <taxon>Alveolata</taxon>
        <taxon>Ciliophora</taxon>
        <taxon>Intramacronucleata</taxon>
        <taxon>Oligohymenophorea</taxon>
        <taxon>Hymenostomatida</taxon>
        <taxon>Tetrahymenina</taxon>
        <taxon>Tetrahymenidae</taxon>
        <taxon>Tetrahymena</taxon>
    </lineage>
</organism>
<feature type="region of interest" description="Disordered" evidence="3">
    <location>
        <begin position="591"/>
        <end position="624"/>
    </location>
</feature>
<dbReference type="InterPro" id="IPR001932">
    <property type="entry name" value="PPM-type_phosphatase-like_dom"/>
</dbReference>
<feature type="compositionally biased region" description="Low complexity" evidence="3">
    <location>
        <begin position="783"/>
        <end position="794"/>
    </location>
</feature>
<feature type="region of interest" description="Disordered" evidence="3">
    <location>
        <begin position="268"/>
        <end position="287"/>
    </location>
</feature>
<evidence type="ECO:0000256" key="2">
    <source>
        <dbReference type="ARBA" id="ARBA00023136"/>
    </source>
</evidence>
<feature type="region of interest" description="Disordered" evidence="3">
    <location>
        <begin position="36"/>
        <end position="90"/>
    </location>
</feature>
<dbReference type="Pfam" id="PF00481">
    <property type="entry name" value="PP2C"/>
    <property type="match status" value="1"/>
</dbReference>
<feature type="compositionally biased region" description="Polar residues" evidence="3">
    <location>
        <begin position="321"/>
        <end position="338"/>
    </location>
</feature>
<name>I7LT51_TETTS</name>
<reference evidence="6" key="1">
    <citation type="journal article" date="2006" name="PLoS Biol.">
        <title>Macronuclear genome sequence of the ciliate Tetrahymena thermophila, a model eukaryote.</title>
        <authorList>
            <person name="Eisen J.A."/>
            <person name="Coyne R.S."/>
            <person name="Wu M."/>
            <person name="Wu D."/>
            <person name="Thiagarajan M."/>
            <person name="Wortman J.R."/>
            <person name="Badger J.H."/>
            <person name="Ren Q."/>
            <person name="Amedeo P."/>
            <person name="Jones K.M."/>
            <person name="Tallon L.J."/>
            <person name="Delcher A.L."/>
            <person name="Salzberg S.L."/>
            <person name="Silva J.C."/>
            <person name="Haas B.J."/>
            <person name="Majoros W.H."/>
            <person name="Farzad M."/>
            <person name="Carlton J.M."/>
            <person name="Smith R.K. Jr."/>
            <person name="Garg J."/>
            <person name="Pearlman R.E."/>
            <person name="Karrer K.M."/>
            <person name="Sun L."/>
            <person name="Manning G."/>
            <person name="Elde N.C."/>
            <person name="Turkewitz A.P."/>
            <person name="Asai D.J."/>
            <person name="Wilkes D.E."/>
            <person name="Wang Y."/>
            <person name="Cai H."/>
            <person name="Collins K."/>
            <person name="Stewart B.A."/>
            <person name="Lee S.R."/>
            <person name="Wilamowska K."/>
            <person name="Weinberg Z."/>
            <person name="Ruzzo W.L."/>
            <person name="Wloga D."/>
            <person name="Gaertig J."/>
            <person name="Frankel J."/>
            <person name="Tsao C.-C."/>
            <person name="Gorovsky M.A."/>
            <person name="Keeling P.J."/>
            <person name="Waller R.F."/>
            <person name="Patron N.J."/>
            <person name="Cherry J.M."/>
            <person name="Stover N.A."/>
            <person name="Krieger C.J."/>
            <person name="del Toro C."/>
            <person name="Ryder H.F."/>
            <person name="Williamson S.C."/>
            <person name="Barbeau R.A."/>
            <person name="Hamilton E.P."/>
            <person name="Orias E."/>
        </authorList>
    </citation>
    <scope>NUCLEOTIDE SEQUENCE [LARGE SCALE GENOMIC DNA]</scope>
    <source>
        <strain evidence="6">SB210</strain>
    </source>
</reference>
<feature type="compositionally biased region" description="Basic and acidic residues" evidence="3">
    <location>
        <begin position="491"/>
        <end position="500"/>
    </location>
</feature>
<feature type="compositionally biased region" description="Polar residues" evidence="3">
    <location>
        <begin position="48"/>
        <end position="90"/>
    </location>
</feature>
<feature type="compositionally biased region" description="Low complexity" evidence="3">
    <location>
        <begin position="242"/>
        <end position="260"/>
    </location>
</feature>
<feature type="compositionally biased region" description="Low complexity" evidence="3">
    <location>
        <begin position="477"/>
        <end position="486"/>
    </location>
</feature>
<keyword evidence="2" id="KW-0472">Membrane</keyword>
<dbReference type="GO" id="GO:0016020">
    <property type="term" value="C:membrane"/>
    <property type="evidence" value="ECO:0007669"/>
    <property type="project" value="UniProtKB-SubCell"/>
</dbReference>
<feature type="compositionally biased region" description="Polar residues" evidence="3">
    <location>
        <begin position="795"/>
        <end position="814"/>
    </location>
</feature>
<dbReference type="CDD" id="cd00143">
    <property type="entry name" value="PP2Cc"/>
    <property type="match status" value="1"/>
</dbReference>
<dbReference type="AlphaFoldDB" id="I7LT51"/>
<evidence type="ECO:0000259" key="4">
    <source>
        <dbReference type="PROSITE" id="PS51746"/>
    </source>
</evidence>
<feature type="domain" description="PPM-type phosphatase" evidence="4">
    <location>
        <begin position="906"/>
        <end position="1191"/>
    </location>
</feature>
<dbReference type="SMART" id="SM00332">
    <property type="entry name" value="PP2Cc"/>
    <property type="match status" value="1"/>
</dbReference>
<dbReference type="PROSITE" id="PS51746">
    <property type="entry name" value="PPM_2"/>
    <property type="match status" value="1"/>
</dbReference>
<dbReference type="GeneID" id="7837756"/>
<feature type="region of interest" description="Disordered" evidence="3">
    <location>
        <begin position="826"/>
        <end position="845"/>
    </location>
</feature>
<feature type="region of interest" description="Disordered" evidence="3">
    <location>
        <begin position="477"/>
        <end position="500"/>
    </location>
</feature>
<evidence type="ECO:0000313" key="6">
    <source>
        <dbReference type="Proteomes" id="UP000009168"/>
    </source>
</evidence>
<gene>
    <name evidence="5" type="ORF">TTHERM_00716360</name>
</gene>
<feature type="region of interest" description="Disordered" evidence="3">
    <location>
        <begin position="186"/>
        <end position="228"/>
    </location>
</feature>
<dbReference type="Gene3D" id="3.60.40.10">
    <property type="entry name" value="PPM-type phosphatase domain"/>
    <property type="match status" value="1"/>
</dbReference>
<dbReference type="InterPro" id="IPR036457">
    <property type="entry name" value="PPM-type-like_dom_sf"/>
</dbReference>
<dbReference type="KEGG" id="tet:TTHERM_00716360"/>
<dbReference type="InterPro" id="IPR015655">
    <property type="entry name" value="PP2C"/>
</dbReference>
<dbReference type="InParanoid" id="I7LT51"/>
<evidence type="ECO:0000256" key="1">
    <source>
        <dbReference type="ARBA" id="ARBA00004370"/>
    </source>
</evidence>
<feature type="compositionally biased region" description="Basic and acidic residues" evidence="3">
    <location>
        <begin position="36"/>
        <end position="47"/>
    </location>
</feature>
<dbReference type="SUPFAM" id="SSF81606">
    <property type="entry name" value="PP2C-like"/>
    <property type="match status" value="1"/>
</dbReference>
<feature type="region of interest" description="Disordered" evidence="3">
    <location>
        <begin position="313"/>
        <end position="338"/>
    </location>
</feature>
<protein>
    <submittedName>
        <fullName evidence="5">Protein phosphatase 2c</fullName>
    </submittedName>
</protein>
<feature type="compositionally biased region" description="Low complexity" evidence="3">
    <location>
        <begin position="827"/>
        <end position="845"/>
    </location>
</feature>
<dbReference type="Proteomes" id="UP000009168">
    <property type="component" value="Unassembled WGS sequence"/>
</dbReference>
<dbReference type="PANTHER" id="PTHR47992">
    <property type="entry name" value="PROTEIN PHOSPHATASE"/>
    <property type="match status" value="1"/>
</dbReference>
<dbReference type="EMBL" id="GG662447">
    <property type="protein sequence ID" value="EAR84330.2"/>
    <property type="molecule type" value="Genomic_DNA"/>
</dbReference>
<accession>I7LT51</accession>
<dbReference type="FunFam" id="3.60.40.10:FF:000051">
    <property type="entry name" value="Protein phosphatase 2C-like protein"/>
    <property type="match status" value="1"/>
</dbReference>
<dbReference type="RefSeq" id="XP_001031993.2">
    <property type="nucleotide sequence ID" value="XM_001031993.2"/>
</dbReference>